<evidence type="ECO:0000256" key="2">
    <source>
        <dbReference type="ARBA" id="ARBA00005466"/>
    </source>
</evidence>
<dbReference type="PROSITE" id="PS51387">
    <property type="entry name" value="FAD_PCMH"/>
    <property type="match status" value="1"/>
</dbReference>
<comment type="cofactor">
    <cofactor evidence="1">
        <name>FAD</name>
        <dbReference type="ChEBI" id="CHEBI:57692"/>
    </cofactor>
</comment>
<keyword evidence="4" id="KW-0274">FAD</keyword>
<dbReference type="Pfam" id="PF01565">
    <property type="entry name" value="FAD_binding_4"/>
    <property type="match status" value="1"/>
</dbReference>
<dbReference type="InterPro" id="IPR036318">
    <property type="entry name" value="FAD-bd_PCMH-like_sf"/>
</dbReference>
<dbReference type="Gene3D" id="3.40.462.20">
    <property type="match status" value="1"/>
</dbReference>
<keyword evidence="9" id="KW-1185">Reference proteome</keyword>
<dbReference type="AlphaFoldDB" id="A0A151ZHJ3"/>
<keyword evidence="6" id="KW-1133">Transmembrane helix</keyword>
<organism evidence="8 9">
    <name type="scientific">Tieghemostelium lacteum</name>
    <name type="common">Slime mold</name>
    <name type="synonym">Dictyostelium lacteum</name>
    <dbReference type="NCBI Taxonomy" id="361077"/>
    <lineage>
        <taxon>Eukaryota</taxon>
        <taxon>Amoebozoa</taxon>
        <taxon>Evosea</taxon>
        <taxon>Eumycetozoa</taxon>
        <taxon>Dictyostelia</taxon>
        <taxon>Dictyosteliales</taxon>
        <taxon>Raperosteliaceae</taxon>
        <taxon>Tieghemostelium</taxon>
    </lineage>
</organism>
<dbReference type="PANTHER" id="PTHR42973:SF39">
    <property type="entry name" value="FAD-BINDING PCMH-TYPE DOMAIN-CONTAINING PROTEIN"/>
    <property type="match status" value="1"/>
</dbReference>
<sequence>MDLTIKGNIYHRDIYNLKEKANENRWLKVDDNISDPLMIVEPLDSDDMVQIVKYINNNNKKFTMVCGGHDLGSAIKDGILVDMKLMNQVQVDTENQTVRAGPGCHLGDVDRETSKYDLYAPLGHIPEVGLSGYTLGGGIGHMSKKYSLAVDNLLEVDIVTADGNLVKASKTENPYLFWAVCGYGFAFGAVCSFLFKVHKITQVLMGQAILPLDAVNSSGKEILMEISNGHKKDMVNKDNDITYSININPRALVVKLIYFGEDYENGRKRIEEFMKLCQIDKYDCSAVPYHTIQSMYEKRIPEGHYYQLGPFIKQLDDNVIGIIQNAWSNRPYLDTGVIILTEVGGMVSSIPTNETSYPFRDSPFHVFLSTRINEPSQEQKIREWTDKYHQLLLDHSFGDYINTTHSKDLKSLYPQNYEKIIALKLKYDPNNLFSKI</sequence>
<proteinExistence type="inferred from homology"/>
<dbReference type="SUPFAM" id="SSF56176">
    <property type="entry name" value="FAD-binding/transporter-associated domain-like"/>
    <property type="match status" value="1"/>
</dbReference>
<keyword evidence="3" id="KW-0285">Flavoprotein</keyword>
<dbReference type="InterPro" id="IPR050416">
    <property type="entry name" value="FAD-linked_Oxidoreductase"/>
</dbReference>
<feature type="domain" description="FAD-binding PCMH-type" evidence="7">
    <location>
        <begin position="32"/>
        <end position="200"/>
    </location>
</feature>
<dbReference type="InterPro" id="IPR016167">
    <property type="entry name" value="FAD-bd_PCMH_sub1"/>
</dbReference>
<dbReference type="OrthoDB" id="9983560at2759"/>
<dbReference type="PANTHER" id="PTHR42973">
    <property type="entry name" value="BINDING OXIDOREDUCTASE, PUTATIVE (AFU_ORTHOLOGUE AFUA_1G17690)-RELATED"/>
    <property type="match status" value="1"/>
</dbReference>
<dbReference type="EMBL" id="LODT01000028">
    <property type="protein sequence ID" value="KYQ93436.1"/>
    <property type="molecule type" value="Genomic_DNA"/>
</dbReference>
<keyword evidence="6" id="KW-0472">Membrane</keyword>
<dbReference type="GO" id="GO:0071949">
    <property type="term" value="F:FAD binding"/>
    <property type="evidence" value="ECO:0007669"/>
    <property type="project" value="InterPro"/>
</dbReference>
<dbReference type="InterPro" id="IPR016166">
    <property type="entry name" value="FAD-bd_PCMH"/>
</dbReference>
<evidence type="ECO:0000259" key="7">
    <source>
        <dbReference type="PROSITE" id="PS51387"/>
    </source>
</evidence>
<reference evidence="8 9" key="1">
    <citation type="submission" date="2015-12" db="EMBL/GenBank/DDBJ databases">
        <title>Dictyostelia acquired genes for synthesis and detection of signals that induce cell-type specialization by lateral gene transfer from prokaryotes.</title>
        <authorList>
            <person name="Gloeckner G."/>
            <person name="Schaap P."/>
        </authorList>
    </citation>
    <scope>NUCLEOTIDE SEQUENCE [LARGE SCALE GENOMIC DNA]</scope>
    <source>
        <strain evidence="8 9">TK</strain>
    </source>
</reference>
<evidence type="ECO:0000256" key="3">
    <source>
        <dbReference type="ARBA" id="ARBA00022630"/>
    </source>
</evidence>
<dbReference type="OMA" id="EPGYERC"/>
<accession>A0A151ZHJ3</accession>
<dbReference type="Gene3D" id="3.30.43.10">
    <property type="entry name" value="Uridine Diphospho-n-acetylenolpyruvylglucosamine Reductase, domain 2"/>
    <property type="match status" value="1"/>
</dbReference>
<dbReference type="STRING" id="361077.A0A151ZHJ3"/>
<dbReference type="FunCoup" id="A0A151ZHJ3">
    <property type="interactions" value="1"/>
</dbReference>
<comment type="similarity">
    <text evidence="2">Belongs to the oxygen-dependent FAD-linked oxidoreductase family.</text>
</comment>
<dbReference type="Proteomes" id="UP000076078">
    <property type="component" value="Unassembled WGS sequence"/>
</dbReference>
<evidence type="ECO:0000256" key="6">
    <source>
        <dbReference type="SAM" id="Phobius"/>
    </source>
</evidence>
<dbReference type="GO" id="GO:0016491">
    <property type="term" value="F:oxidoreductase activity"/>
    <property type="evidence" value="ECO:0007669"/>
    <property type="project" value="UniProtKB-KW"/>
</dbReference>
<comment type="caution">
    <text evidence="8">The sequence shown here is derived from an EMBL/GenBank/DDBJ whole genome shotgun (WGS) entry which is preliminary data.</text>
</comment>
<keyword evidence="5" id="KW-0560">Oxidoreductase</keyword>
<gene>
    <name evidence="8" type="ORF">DLAC_06127</name>
</gene>
<name>A0A151ZHJ3_TIELA</name>
<dbReference type="InterPro" id="IPR016169">
    <property type="entry name" value="FAD-bd_PCMH_sub2"/>
</dbReference>
<keyword evidence="6" id="KW-0812">Transmembrane</keyword>
<evidence type="ECO:0000256" key="1">
    <source>
        <dbReference type="ARBA" id="ARBA00001974"/>
    </source>
</evidence>
<protein>
    <recommendedName>
        <fullName evidence="7">FAD-binding PCMH-type domain-containing protein</fullName>
    </recommendedName>
</protein>
<dbReference type="InParanoid" id="A0A151ZHJ3"/>
<dbReference type="Gene3D" id="3.30.465.10">
    <property type="match status" value="1"/>
</dbReference>
<evidence type="ECO:0000256" key="5">
    <source>
        <dbReference type="ARBA" id="ARBA00023002"/>
    </source>
</evidence>
<evidence type="ECO:0000256" key="4">
    <source>
        <dbReference type="ARBA" id="ARBA00022827"/>
    </source>
</evidence>
<dbReference type="InterPro" id="IPR006094">
    <property type="entry name" value="Oxid_FAD_bind_N"/>
</dbReference>
<evidence type="ECO:0000313" key="9">
    <source>
        <dbReference type="Proteomes" id="UP000076078"/>
    </source>
</evidence>
<feature type="transmembrane region" description="Helical" evidence="6">
    <location>
        <begin position="175"/>
        <end position="195"/>
    </location>
</feature>
<evidence type="ECO:0000313" key="8">
    <source>
        <dbReference type="EMBL" id="KYQ93436.1"/>
    </source>
</evidence>